<feature type="compositionally biased region" description="Basic and acidic residues" evidence="6">
    <location>
        <begin position="968"/>
        <end position="982"/>
    </location>
</feature>
<evidence type="ECO:0000256" key="5">
    <source>
        <dbReference type="ARBA" id="ARBA00022840"/>
    </source>
</evidence>
<dbReference type="SMART" id="SM00220">
    <property type="entry name" value="S_TKc"/>
    <property type="match status" value="1"/>
</dbReference>
<feature type="domain" description="Protein kinase" evidence="7">
    <location>
        <begin position="211"/>
        <end position="486"/>
    </location>
</feature>
<evidence type="ECO:0000256" key="6">
    <source>
        <dbReference type="SAM" id="MobiDB-lite"/>
    </source>
</evidence>
<feature type="compositionally biased region" description="Polar residues" evidence="6">
    <location>
        <begin position="1009"/>
        <end position="1035"/>
    </location>
</feature>
<dbReference type="GeneID" id="111253383"/>
<dbReference type="KEGG" id="vde:111253383"/>
<feature type="compositionally biased region" description="Basic and acidic residues" evidence="6">
    <location>
        <begin position="996"/>
        <end position="1008"/>
    </location>
</feature>
<dbReference type="OrthoDB" id="6491371at2759"/>
<dbReference type="PROSITE" id="PS50106">
    <property type="entry name" value="PDZ"/>
    <property type="match status" value="1"/>
</dbReference>
<dbReference type="GO" id="GO:0005524">
    <property type="term" value="F:ATP binding"/>
    <property type="evidence" value="ECO:0007669"/>
    <property type="project" value="UniProtKB-KW"/>
</dbReference>
<feature type="compositionally biased region" description="Basic residues" evidence="6">
    <location>
        <begin position="610"/>
        <end position="621"/>
    </location>
</feature>
<dbReference type="EnsemblMetazoa" id="XM_022812685">
    <property type="protein sequence ID" value="XP_022668420"/>
    <property type="gene ID" value="LOC111253383"/>
</dbReference>
<dbReference type="Gene3D" id="2.30.42.10">
    <property type="match status" value="1"/>
</dbReference>
<protein>
    <submittedName>
        <fullName evidence="9">Uncharacterized protein</fullName>
    </submittedName>
</protein>
<dbReference type="InterPro" id="IPR008271">
    <property type="entry name" value="Ser/Thr_kinase_AS"/>
</dbReference>
<feature type="region of interest" description="Disordered" evidence="6">
    <location>
        <begin position="968"/>
        <end position="1056"/>
    </location>
</feature>
<evidence type="ECO:0000259" key="7">
    <source>
        <dbReference type="PROSITE" id="PS50011"/>
    </source>
</evidence>
<keyword evidence="2" id="KW-0808">Transferase</keyword>
<dbReference type="Pfam" id="PF00069">
    <property type="entry name" value="Pkinase"/>
    <property type="match status" value="1"/>
</dbReference>
<dbReference type="SMART" id="SM00228">
    <property type="entry name" value="PDZ"/>
    <property type="match status" value="1"/>
</dbReference>
<dbReference type="InterPro" id="IPR011009">
    <property type="entry name" value="Kinase-like_dom_sf"/>
</dbReference>
<proteinExistence type="predicted"/>
<dbReference type="Proteomes" id="UP000594260">
    <property type="component" value="Unplaced"/>
</dbReference>
<dbReference type="InParanoid" id="A0A7M7KT25"/>
<dbReference type="SUPFAM" id="SSF56112">
    <property type="entry name" value="Protein kinase-like (PK-like)"/>
    <property type="match status" value="1"/>
</dbReference>
<keyword evidence="4" id="KW-0418">Kinase</keyword>
<dbReference type="SUPFAM" id="SSF50156">
    <property type="entry name" value="PDZ domain-like"/>
    <property type="match status" value="1"/>
</dbReference>
<feature type="region of interest" description="Disordered" evidence="6">
    <location>
        <begin position="610"/>
        <end position="648"/>
    </location>
</feature>
<sequence>MSYCPNSKNEFDLVTVKTSGMASDSWIPDGDSDIDEEIADLIQRKTSPNISKAAISRIACACGRVTAVFPRIVNVCATLIESWYAKYVALDVNREPLMHVCIQQLIFWVQDIHEKLARKQLMHFDLQDMFISMFELQDICLYDKMNYQVAELFGSHIQRMSLYFAEIGAQLSKLACVEPCDYIRIGDEALGRSINKTDNIPIVSIPTVDQLETEGFLGAGSFGVVYRARYVPANMKCTVKIVPVECFKATEHVIADRLVASIIDHPCLITIYAIFSVENASVCITEFFKGSDLQRVVESTRNLHVEECRLVFAQMVAGLIHMHYNGIMHRDIKGSNTLVSPDGRIKLIDFDTNKICLAHYPARKIPLFFKRTAAEMNDKEKAGTLPYMAPEVIRWKAYGRAMDWWSMGITLYKLLIGRVPFHANNTVKLRQAICINDVVFPEFKPARAGRVRPAIDIVRQLLKKKPTERLGSGLQGYEELLHHPFLSCVNLEEAFYTPKEELKETFADLSVMETVTEPPDYVRGGGPYLLEEAVERLFQRHLKHTMSEPPKKQTAYVYSEKEATMPKGDKIREALATKKVQATDATVQNKTTVPGIMRSRSTIVRGGRPKCIQKGRKKKDRGGKVNVNKDKIHSGKAAPQNKNNEPAKKKHLIKISELKDLVGRATPLHTFMSNRMREICSKKAAPELIRYGKLIRKITCNAPNQVLEFNRTSFLEQLEAERLDIVLLRTQIGPLGFRLKATASESGQAFYVVTRIDDSATKFGLLEGDIVLAVNGMTIIDQTPSAVATMLANIQQRPVPDETIFTVLASGAFRLFQSWINFRMILNYFKKISVNIPSRKNFAGGGPCSPLVTLERSYFDSKHECFVPVHLLLETGAPWASKAGVYSGDILLTVNGLPTKDFTNETLHHSLNEWGISRVLGIVPISCLRRKRPIMDRLLRIYDADSGADVLHEDPIIRPVVYYGTHRQNVERQRRSRHEGSEPVHSPSLDDNNDNLPERSKACERSEVQDSSASEAGSNRTDALSAQYPTKQTNRYVPRQEPKGHWLPARNNPKRQ</sequence>
<dbReference type="Gene3D" id="1.10.510.10">
    <property type="entry name" value="Transferase(Phosphotransferase) domain 1"/>
    <property type="match status" value="1"/>
</dbReference>
<feature type="domain" description="PDZ" evidence="8">
    <location>
        <begin position="724"/>
        <end position="791"/>
    </location>
</feature>
<dbReference type="InterPro" id="IPR000719">
    <property type="entry name" value="Prot_kinase_dom"/>
</dbReference>
<dbReference type="RefSeq" id="XP_022668420.1">
    <property type="nucleotide sequence ID" value="XM_022812685.1"/>
</dbReference>
<organism evidence="9 10">
    <name type="scientific">Varroa destructor</name>
    <name type="common">Honeybee mite</name>
    <dbReference type="NCBI Taxonomy" id="109461"/>
    <lineage>
        <taxon>Eukaryota</taxon>
        <taxon>Metazoa</taxon>
        <taxon>Ecdysozoa</taxon>
        <taxon>Arthropoda</taxon>
        <taxon>Chelicerata</taxon>
        <taxon>Arachnida</taxon>
        <taxon>Acari</taxon>
        <taxon>Parasitiformes</taxon>
        <taxon>Mesostigmata</taxon>
        <taxon>Gamasina</taxon>
        <taxon>Dermanyssoidea</taxon>
        <taxon>Varroidae</taxon>
        <taxon>Varroa</taxon>
    </lineage>
</organism>
<name>A0A7M7KT25_VARDE</name>
<keyword evidence="1" id="KW-0723">Serine/threonine-protein kinase</keyword>
<dbReference type="InterPro" id="IPR036034">
    <property type="entry name" value="PDZ_sf"/>
</dbReference>
<dbReference type="PANTHER" id="PTHR24351">
    <property type="entry name" value="RIBOSOMAL PROTEIN S6 KINASE"/>
    <property type="match status" value="1"/>
</dbReference>
<evidence type="ECO:0000313" key="10">
    <source>
        <dbReference type="Proteomes" id="UP000594260"/>
    </source>
</evidence>
<reference evidence="9" key="1">
    <citation type="submission" date="2021-01" db="UniProtKB">
        <authorList>
            <consortium name="EnsemblMetazoa"/>
        </authorList>
    </citation>
    <scope>IDENTIFICATION</scope>
</reference>
<dbReference type="GO" id="GO:0004674">
    <property type="term" value="F:protein serine/threonine kinase activity"/>
    <property type="evidence" value="ECO:0007669"/>
    <property type="project" value="UniProtKB-KW"/>
</dbReference>
<evidence type="ECO:0000256" key="4">
    <source>
        <dbReference type="ARBA" id="ARBA00022777"/>
    </source>
</evidence>
<evidence type="ECO:0000256" key="2">
    <source>
        <dbReference type="ARBA" id="ARBA00022679"/>
    </source>
</evidence>
<evidence type="ECO:0000259" key="8">
    <source>
        <dbReference type="PROSITE" id="PS50106"/>
    </source>
</evidence>
<dbReference type="PROSITE" id="PS00108">
    <property type="entry name" value="PROTEIN_KINASE_ST"/>
    <property type="match status" value="1"/>
</dbReference>
<keyword evidence="5" id="KW-0067">ATP-binding</keyword>
<evidence type="ECO:0000313" key="9">
    <source>
        <dbReference type="EnsemblMetazoa" id="XP_022668420"/>
    </source>
</evidence>
<dbReference type="PROSITE" id="PS50011">
    <property type="entry name" value="PROTEIN_KINASE_DOM"/>
    <property type="match status" value="1"/>
</dbReference>
<keyword evidence="10" id="KW-1185">Reference proteome</keyword>
<dbReference type="InterPro" id="IPR001478">
    <property type="entry name" value="PDZ"/>
</dbReference>
<keyword evidence="3" id="KW-0547">Nucleotide-binding</keyword>
<evidence type="ECO:0000256" key="1">
    <source>
        <dbReference type="ARBA" id="ARBA00022527"/>
    </source>
</evidence>
<accession>A0A7M7KT25</accession>
<dbReference type="AlphaFoldDB" id="A0A7M7KT25"/>
<evidence type="ECO:0000256" key="3">
    <source>
        <dbReference type="ARBA" id="ARBA00022741"/>
    </source>
</evidence>